<name>A0AAD7S511_9TELE</name>
<dbReference type="AlphaFoldDB" id="A0AAD7S511"/>
<protein>
    <recommendedName>
        <fullName evidence="4">Reverse transcriptase domain-containing protein</fullName>
    </recommendedName>
</protein>
<evidence type="ECO:0008006" key="4">
    <source>
        <dbReference type="Google" id="ProtNLM"/>
    </source>
</evidence>
<reference evidence="2" key="1">
    <citation type="journal article" date="2023" name="Science">
        <title>Genome structures resolve the early diversification of teleost fishes.</title>
        <authorList>
            <person name="Parey E."/>
            <person name="Louis A."/>
            <person name="Montfort J."/>
            <person name="Bouchez O."/>
            <person name="Roques C."/>
            <person name="Iampietro C."/>
            <person name="Lluch J."/>
            <person name="Castinel A."/>
            <person name="Donnadieu C."/>
            <person name="Desvignes T."/>
            <person name="Floi Bucao C."/>
            <person name="Jouanno E."/>
            <person name="Wen M."/>
            <person name="Mejri S."/>
            <person name="Dirks R."/>
            <person name="Jansen H."/>
            <person name="Henkel C."/>
            <person name="Chen W.J."/>
            <person name="Zahm M."/>
            <person name="Cabau C."/>
            <person name="Klopp C."/>
            <person name="Thompson A.W."/>
            <person name="Robinson-Rechavi M."/>
            <person name="Braasch I."/>
            <person name="Lecointre G."/>
            <person name="Bobe J."/>
            <person name="Postlethwait J.H."/>
            <person name="Berthelot C."/>
            <person name="Roest Crollius H."/>
            <person name="Guiguen Y."/>
        </authorList>
    </citation>
    <scope>NUCLEOTIDE SEQUENCE</scope>
    <source>
        <strain evidence="2">NC1722</strain>
    </source>
</reference>
<dbReference type="EMBL" id="JAINUG010000109">
    <property type="protein sequence ID" value="KAJ8396092.1"/>
    <property type="molecule type" value="Genomic_DNA"/>
</dbReference>
<accession>A0AAD7S511</accession>
<proteinExistence type="predicted"/>
<comment type="caution">
    <text evidence="2">The sequence shown here is derived from an EMBL/GenBank/DDBJ whole genome shotgun (WGS) entry which is preliminary data.</text>
</comment>
<organism evidence="2 3">
    <name type="scientific">Aldrovandia affinis</name>
    <dbReference type="NCBI Taxonomy" id="143900"/>
    <lineage>
        <taxon>Eukaryota</taxon>
        <taxon>Metazoa</taxon>
        <taxon>Chordata</taxon>
        <taxon>Craniata</taxon>
        <taxon>Vertebrata</taxon>
        <taxon>Euteleostomi</taxon>
        <taxon>Actinopterygii</taxon>
        <taxon>Neopterygii</taxon>
        <taxon>Teleostei</taxon>
        <taxon>Notacanthiformes</taxon>
        <taxon>Halosauridae</taxon>
        <taxon>Aldrovandia</taxon>
    </lineage>
</organism>
<gene>
    <name evidence="2" type="ORF">AAFF_G00021650</name>
</gene>
<feature type="region of interest" description="Disordered" evidence="1">
    <location>
        <begin position="79"/>
        <end position="104"/>
    </location>
</feature>
<evidence type="ECO:0000313" key="3">
    <source>
        <dbReference type="Proteomes" id="UP001221898"/>
    </source>
</evidence>
<dbReference type="Proteomes" id="UP001221898">
    <property type="component" value="Unassembled WGS sequence"/>
</dbReference>
<evidence type="ECO:0000256" key="1">
    <source>
        <dbReference type="SAM" id="MobiDB-lite"/>
    </source>
</evidence>
<evidence type="ECO:0000313" key="2">
    <source>
        <dbReference type="EMBL" id="KAJ8396092.1"/>
    </source>
</evidence>
<sequence length="168" mass="19243">MVWSVEDAILLMLYRMYSHLEKAGSSVRVVFFDFSSAFNTIQPHVLRTKLSNMKMHRPMVNWIHDYLLSRPVCPTERRHIGGGGPTEEKQCHYSSCGSTRPREGRGPRSLLWLLNYELHRTSESPAAWHETTGPHSLEMPIVAAGVREQPSLWYSLVPWGSLVNFSMC</sequence>
<keyword evidence="3" id="KW-1185">Reference proteome</keyword>